<evidence type="ECO:0000313" key="2">
    <source>
        <dbReference type="Proteomes" id="UP001164653"/>
    </source>
</evidence>
<keyword evidence="2" id="KW-1185">Reference proteome</keyword>
<organism evidence="1 2">
    <name type="scientific">Dyadobacter pollutisoli</name>
    <dbReference type="NCBI Taxonomy" id="2910158"/>
    <lineage>
        <taxon>Bacteria</taxon>
        <taxon>Pseudomonadati</taxon>
        <taxon>Bacteroidota</taxon>
        <taxon>Cytophagia</taxon>
        <taxon>Cytophagales</taxon>
        <taxon>Spirosomataceae</taxon>
        <taxon>Dyadobacter</taxon>
    </lineage>
</organism>
<gene>
    <name evidence="1" type="ORF">ON006_26145</name>
</gene>
<proteinExistence type="predicted"/>
<dbReference type="AlphaFoldDB" id="A0A9E8N9F2"/>
<dbReference type="RefSeq" id="WP_244824186.1">
    <property type="nucleotide sequence ID" value="NZ_CP112998.1"/>
</dbReference>
<name>A0A9E8N9F2_9BACT</name>
<sequence>MTGIRYITNDKGQKTDLIISLKEHGQIVEDLLDALIIEERKGEETIPFENFVAQLKAESKLDE</sequence>
<accession>A0A9E8N9F2</accession>
<dbReference type="Proteomes" id="UP001164653">
    <property type="component" value="Chromosome"/>
</dbReference>
<reference evidence="1" key="1">
    <citation type="submission" date="2022-11" db="EMBL/GenBank/DDBJ databases">
        <title>Dyadobacter pollutisoli sp. nov., isolated from plastic dumped soil.</title>
        <authorList>
            <person name="Kim J.M."/>
            <person name="Kim K.R."/>
            <person name="Lee J.K."/>
            <person name="Hao L."/>
            <person name="Jeon C.O."/>
        </authorList>
    </citation>
    <scope>NUCLEOTIDE SEQUENCE</scope>
    <source>
        <strain evidence="1">U1</strain>
    </source>
</reference>
<dbReference type="EMBL" id="CP112998">
    <property type="protein sequence ID" value="WAC11203.1"/>
    <property type="molecule type" value="Genomic_DNA"/>
</dbReference>
<evidence type="ECO:0000313" key="1">
    <source>
        <dbReference type="EMBL" id="WAC11203.1"/>
    </source>
</evidence>
<protein>
    <submittedName>
        <fullName evidence="1">Uncharacterized protein</fullName>
    </submittedName>
</protein>
<dbReference type="KEGG" id="dpf:ON006_26145"/>